<feature type="non-terminal residue" evidence="1">
    <location>
        <position position="272"/>
    </location>
</feature>
<proteinExistence type="predicted"/>
<gene>
    <name evidence="1" type="ORF">S06H3_35490</name>
</gene>
<dbReference type="AlphaFoldDB" id="X1N967"/>
<comment type="caution">
    <text evidence="1">The sequence shown here is derived from an EMBL/GenBank/DDBJ whole genome shotgun (WGS) entry which is preliminary data.</text>
</comment>
<evidence type="ECO:0000313" key="1">
    <source>
        <dbReference type="EMBL" id="GAI23395.1"/>
    </source>
</evidence>
<protein>
    <submittedName>
        <fullName evidence="1">Uncharacterized protein</fullName>
    </submittedName>
</protein>
<sequence length="272" mass="30945">EKIALYDTSNTDADVTSYVDNIITARNLDETNLPADEFGIIHNQDILTWQIKQVSHDEPDEYVMYYSRQINKSDLGVITSYSASYYSSADDDSRGKILHFYSYDYNKDGETLSFNTVSNTYSIKESNNKAYISHSERISQSFDLSGAVKTVTGSKNFDSYNQVINSTTTTTYSNSQYAGMEITRTYERTEKTYEAGLLTNCYIYYSPDLEDADVNVENELDIQSDQAHLRTSINGVDRNPINIFDIVFAILLARLQAAIISLNRWYQDTGLE</sequence>
<dbReference type="EMBL" id="BARV01021411">
    <property type="protein sequence ID" value="GAI23395.1"/>
    <property type="molecule type" value="Genomic_DNA"/>
</dbReference>
<name>X1N967_9ZZZZ</name>
<reference evidence="1" key="1">
    <citation type="journal article" date="2014" name="Front. Microbiol.">
        <title>High frequency of phylogenetically diverse reductive dehalogenase-homologous genes in deep subseafloor sedimentary metagenomes.</title>
        <authorList>
            <person name="Kawai M."/>
            <person name="Futagami T."/>
            <person name="Toyoda A."/>
            <person name="Takaki Y."/>
            <person name="Nishi S."/>
            <person name="Hori S."/>
            <person name="Arai W."/>
            <person name="Tsubouchi T."/>
            <person name="Morono Y."/>
            <person name="Uchiyama I."/>
            <person name="Ito T."/>
            <person name="Fujiyama A."/>
            <person name="Inagaki F."/>
            <person name="Takami H."/>
        </authorList>
    </citation>
    <scope>NUCLEOTIDE SEQUENCE</scope>
    <source>
        <strain evidence="1">Expedition CK06-06</strain>
    </source>
</reference>
<organism evidence="1">
    <name type="scientific">marine sediment metagenome</name>
    <dbReference type="NCBI Taxonomy" id="412755"/>
    <lineage>
        <taxon>unclassified sequences</taxon>
        <taxon>metagenomes</taxon>
        <taxon>ecological metagenomes</taxon>
    </lineage>
</organism>
<feature type="non-terminal residue" evidence="1">
    <location>
        <position position="1"/>
    </location>
</feature>
<accession>X1N967</accession>